<evidence type="ECO:0000313" key="11">
    <source>
        <dbReference type="Proteomes" id="UP001461341"/>
    </source>
</evidence>
<feature type="transmembrane region" description="Helical" evidence="9">
    <location>
        <begin position="436"/>
        <end position="457"/>
    </location>
</feature>
<keyword evidence="8" id="KW-0175">Coiled coil</keyword>
<dbReference type="EMBL" id="CP121689">
    <property type="protein sequence ID" value="WZL76516.1"/>
    <property type="molecule type" value="Genomic_DNA"/>
</dbReference>
<dbReference type="RefSeq" id="WP_369018680.1">
    <property type="nucleotide sequence ID" value="NZ_CP121689.1"/>
</dbReference>
<evidence type="ECO:0000256" key="4">
    <source>
        <dbReference type="ARBA" id="ARBA00022692"/>
    </source>
</evidence>
<accession>A0ABZ2YBY5</accession>
<protein>
    <submittedName>
        <fullName evidence="10">V-type ATPase 116kDa subunit family protein</fullName>
    </submittedName>
</protein>
<evidence type="ECO:0000313" key="10">
    <source>
        <dbReference type="EMBL" id="WZL76516.1"/>
    </source>
</evidence>
<evidence type="ECO:0000256" key="3">
    <source>
        <dbReference type="ARBA" id="ARBA00022448"/>
    </source>
</evidence>
<dbReference type="Proteomes" id="UP001461341">
    <property type="component" value="Chromosome"/>
</dbReference>
<evidence type="ECO:0000256" key="7">
    <source>
        <dbReference type="ARBA" id="ARBA00023136"/>
    </source>
</evidence>
<dbReference type="Pfam" id="PF01496">
    <property type="entry name" value="V_ATPase_I"/>
    <property type="match status" value="1"/>
</dbReference>
<keyword evidence="4 9" id="KW-0812">Transmembrane</keyword>
<feature type="transmembrane region" description="Helical" evidence="9">
    <location>
        <begin position="554"/>
        <end position="578"/>
    </location>
</feature>
<comment type="similarity">
    <text evidence="2">Belongs to the V-ATPase 116 kDa subunit family.</text>
</comment>
<sequence length="645" mass="74515">MAVDRMCRLIIVGVKRKQEGMERLLKEIVASECFEPLSLENALPPETKPFFKEDGGTSFEEAFSLLCKLHKLSGKEPSPRPVFSPEIASRLNFSLKKARLLERKMDQKLSEISELKRLVERFEHMRRHLRTLRYLDVDFEDLISLEGFSIKFGRILSMYFDRLIESVNDAPILVVDIERERESQWIMVFTLPRMQKEAESILQSIGFEEHTLPRAMLKGSVEEVYFRVSDEIKKLCLEIERKNIELREIFYKNRTFIYQLLDHLYVLRSVYRLQERVGFSESLFALSGWVPEREKKKIQRLFEWEKETLVIEEQPDTREVLEEKVPVRLSNHSFFRPFESLVKMYGLPSYWEVDPTPVVALTFLFMFGFMFGDVGHGAILALAGFVYYLKKRSDLGWVFGWAGLSSVLFGFLYGSFLGFESLLPALWVRPIEEISYLMGISVAIGVILLALGMGLGMFNLIRAGHWKKFLLGSSGLAAFAFYWLGVWLVFSYFRYGELPRPANLWLSLLVVLLVVIYLHEVFEASPSARREKAVESTFVLFDEIIRFLSNTLSFIRLAAFAINHAGIFLAFLSIAQMVQGGGAFSGVSRVLVIIFGNLLILGLEGLVVFIQALRLEFYELFSRFFAGRGRPFQPVTFREISTERR</sequence>
<evidence type="ECO:0000256" key="8">
    <source>
        <dbReference type="SAM" id="Coils"/>
    </source>
</evidence>
<keyword evidence="5 9" id="KW-1133">Transmembrane helix</keyword>
<dbReference type="PANTHER" id="PTHR11629:SF63">
    <property type="entry name" value="V-TYPE PROTON ATPASE SUBUNIT A"/>
    <property type="match status" value="1"/>
</dbReference>
<dbReference type="PANTHER" id="PTHR11629">
    <property type="entry name" value="VACUOLAR PROTON ATPASES"/>
    <property type="match status" value="1"/>
</dbReference>
<name>A0ABZ2YBY5_9BACT</name>
<feature type="transmembrane region" description="Helical" evidence="9">
    <location>
        <begin position="590"/>
        <end position="613"/>
    </location>
</feature>
<reference evidence="10 11" key="1">
    <citation type="submission" date="2023-03" db="EMBL/GenBank/DDBJ databases">
        <title>Novel Species.</title>
        <authorList>
            <person name="Ma S."/>
        </authorList>
    </citation>
    <scope>NUCLEOTIDE SEQUENCE [LARGE SCALE GENOMIC DNA]</scope>
    <source>
        <strain evidence="10 11">B11</strain>
    </source>
</reference>
<evidence type="ECO:0000256" key="6">
    <source>
        <dbReference type="ARBA" id="ARBA00023065"/>
    </source>
</evidence>
<evidence type="ECO:0000256" key="9">
    <source>
        <dbReference type="SAM" id="Phobius"/>
    </source>
</evidence>
<keyword evidence="6" id="KW-0406">Ion transport</keyword>
<evidence type="ECO:0000256" key="1">
    <source>
        <dbReference type="ARBA" id="ARBA00004141"/>
    </source>
</evidence>
<keyword evidence="3" id="KW-0813">Transport</keyword>
<feature type="transmembrane region" description="Helical" evidence="9">
    <location>
        <begin position="363"/>
        <end position="388"/>
    </location>
</feature>
<feature type="transmembrane region" description="Helical" evidence="9">
    <location>
        <begin position="395"/>
        <end position="416"/>
    </location>
</feature>
<feature type="transmembrane region" description="Helical" evidence="9">
    <location>
        <begin position="469"/>
        <end position="490"/>
    </location>
</feature>
<dbReference type="InterPro" id="IPR002490">
    <property type="entry name" value="V-ATPase_116kDa_su"/>
</dbReference>
<feature type="transmembrane region" description="Helical" evidence="9">
    <location>
        <begin position="502"/>
        <end position="522"/>
    </location>
</feature>
<feature type="coiled-coil region" evidence="8">
    <location>
        <begin position="98"/>
        <end position="125"/>
    </location>
</feature>
<keyword evidence="7 9" id="KW-0472">Membrane</keyword>
<evidence type="ECO:0000256" key="5">
    <source>
        <dbReference type="ARBA" id="ARBA00022989"/>
    </source>
</evidence>
<comment type="subcellular location">
    <subcellularLocation>
        <location evidence="1">Membrane</location>
        <topology evidence="1">Multi-pass membrane protein</topology>
    </subcellularLocation>
</comment>
<proteinExistence type="inferred from homology"/>
<gene>
    <name evidence="10" type="ORF">QBE54_01935</name>
</gene>
<keyword evidence="11" id="KW-1185">Reference proteome</keyword>
<evidence type="ECO:0000256" key="2">
    <source>
        <dbReference type="ARBA" id="ARBA00009904"/>
    </source>
</evidence>
<organism evidence="10 11">
    <name type="scientific">Thermatribacter velox</name>
    <dbReference type="NCBI Taxonomy" id="3039681"/>
    <lineage>
        <taxon>Bacteria</taxon>
        <taxon>Pseudomonadati</taxon>
        <taxon>Atribacterota</taxon>
        <taxon>Atribacteria</taxon>
        <taxon>Atribacterales</taxon>
        <taxon>Thermatribacteraceae</taxon>
        <taxon>Thermatribacter</taxon>
    </lineage>
</organism>